<dbReference type="EnsemblBacteria" id="AAD36142">
    <property type="protein sequence ID" value="AAD36142"/>
    <property type="gene ID" value="TM_1067"/>
</dbReference>
<dbReference type="KEGG" id="tma:TM1067"/>
<dbReference type="Pfam" id="PF00496">
    <property type="entry name" value="SBP_bac_5"/>
    <property type="match status" value="1"/>
</dbReference>
<dbReference type="AlphaFoldDB" id="Q9X0F7"/>
<dbReference type="OrthoDB" id="9772924at2"/>
<dbReference type="InterPro" id="IPR039424">
    <property type="entry name" value="SBP_5"/>
</dbReference>
<reference evidence="2 3" key="1">
    <citation type="journal article" date="1999" name="Nature">
        <title>Evidence for lateral gene transfer between Archaea and Bacteria from genome sequence of Thermotoga maritima.</title>
        <authorList>
            <person name="Nelson K.E."/>
            <person name="Clayton R.A."/>
            <person name="Gill S.R."/>
            <person name="Gwinn M.L."/>
            <person name="Dodson R.J."/>
            <person name="Haft D.H."/>
            <person name="Hickey E.K."/>
            <person name="Peterson J.D."/>
            <person name="Nelson W.C."/>
            <person name="Ketchum K.A."/>
            <person name="McDonald L."/>
            <person name="Utterback T.R."/>
            <person name="Malek J.A."/>
            <person name="Linher K.D."/>
            <person name="Garrett M.M."/>
            <person name="Stewart A.M."/>
            <person name="Cotton M.D."/>
            <person name="Pratt M.S."/>
            <person name="Phillips C.A."/>
            <person name="Richardson D."/>
            <person name="Heidelberg J."/>
            <person name="Sutton G.G."/>
            <person name="Fleischmann R.D."/>
            <person name="White O."/>
            <person name="Salzberg S.L."/>
            <person name="Smith H.O."/>
            <person name="Venter J.C."/>
            <person name="Fraser C.M."/>
        </authorList>
    </citation>
    <scope>NUCLEOTIDE SEQUENCE [LARGE SCALE GENOMIC DNA]</scope>
    <source>
        <strain evidence="3">ATCC 43589 / DSM 3109 / JCM 10099 / NBRC 100826 / MSB8</strain>
    </source>
</reference>
<keyword evidence="3" id="KW-1185">Reference proteome</keyword>
<dbReference type="GO" id="GO:0015833">
    <property type="term" value="P:peptide transport"/>
    <property type="evidence" value="ECO:0000318"/>
    <property type="project" value="GO_Central"/>
</dbReference>
<dbReference type="TCDB" id="3.A.1.5.12">
    <property type="family name" value="the atp-binding cassette (abc) superfamily"/>
</dbReference>
<dbReference type="FunFam" id="3.40.190.10:FF:000501">
    <property type="entry name" value="Oligopeptide ABC transporter, periplasmic oligopeptide-binding protein"/>
    <property type="match status" value="1"/>
</dbReference>
<gene>
    <name evidence="2" type="ordered locus">TM_1067</name>
</gene>
<name>Q9X0F7_THEMA</name>
<evidence type="ECO:0000313" key="2">
    <source>
        <dbReference type="EMBL" id="AAD36142.1"/>
    </source>
</evidence>
<dbReference type="Proteomes" id="UP000008183">
    <property type="component" value="Chromosome"/>
</dbReference>
<dbReference type="SUPFAM" id="SSF53850">
    <property type="entry name" value="Periplasmic binding protein-like II"/>
    <property type="match status" value="1"/>
</dbReference>
<evidence type="ECO:0000259" key="1">
    <source>
        <dbReference type="Pfam" id="PF00496"/>
    </source>
</evidence>
<accession>Q9X0F7</accession>
<dbReference type="CDD" id="cd08500">
    <property type="entry name" value="PBP2_NikA_DppA_OppA_like_4"/>
    <property type="match status" value="1"/>
</dbReference>
<dbReference type="FunFam" id="3.10.105.10:FF:000034">
    <property type="entry name" value="Oligopeptide ABC transporter, periplasmic oligopeptide-binding protein"/>
    <property type="match status" value="1"/>
</dbReference>
<organism evidence="2 3">
    <name type="scientific">Thermotoga maritima (strain ATCC 43589 / DSM 3109 / JCM 10099 / NBRC 100826 / MSB8)</name>
    <dbReference type="NCBI Taxonomy" id="243274"/>
    <lineage>
        <taxon>Bacteria</taxon>
        <taxon>Thermotogati</taxon>
        <taxon>Thermotogota</taxon>
        <taxon>Thermotogae</taxon>
        <taxon>Thermotogales</taxon>
        <taxon>Thermotogaceae</taxon>
        <taxon>Thermotoga</taxon>
    </lineage>
</organism>
<evidence type="ECO:0000313" key="3">
    <source>
        <dbReference type="Proteomes" id="UP000008183"/>
    </source>
</evidence>
<dbReference type="InParanoid" id="Q9X0F7"/>
<protein>
    <submittedName>
        <fullName evidence="2">Oligopeptide ABC transporter, periplasmic oligopeptide-binding protein</fullName>
    </submittedName>
</protein>
<dbReference type="PANTHER" id="PTHR30290">
    <property type="entry name" value="PERIPLASMIC BINDING COMPONENT OF ABC TRANSPORTER"/>
    <property type="match status" value="1"/>
</dbReference>
<proteinExistence type="predicted"/>
<dbReference type="PANTHER" id="PTHR30290:SF62">
    <property type="entry name" value="OLIGOPEPTIDE ABC TRANSPORTER, PERIPLASMIC OLIGOPEPTIDE-BINDING PROTEIN"/>
    <property type="match status" value="1"/>
</dbReference>
<dbReference type="Gene3D" id="3.10.105.10">
    <property type="entry name" value="Dipeptide-binding Protein, Domain 3"/>
    <property type="match status" value="1"/>
</dbReference>
<dbReference type="EMBL" id="AE000512">
    <property type="protein sequence ID" value="AAD36142.1"/>
    <property type="molecule type" value="Genomic_DNA"/>
</dbReference>
<dbReference type="PIR" id="F72300">
    <property type="entry name" value="F72300"/>
</dbReference>
<dbReference type="PATRIC" id="fig|243274.5.peg.1080"/>
<dbReference type="InterPro" id="IPR000914">
    <property type="entry name" value="SBP_5_dom"/>
</dbReference>
<sequence length="655" mass="75929">MMFRKVLWSLLVVIFTAQILAIGLNEIVPGEYYNLTDYERLTGKKITKFNESPMLKEMVEKGLLPPVEERLPKNPVVVTPYESIGKYGGTWNRAWYGLSDEWNAGRICYEFMVISDKAGKSLLPDVLESLEVSKDGREYTMRIRRGLKWSDGEPVTTKDVEFWYHDILLNESLTPSIPSVFQPGGKVFKLEIVDDYTFKVIFEEPYPLFPFALAGDGGRAGIEFVVPSHYIKKFHPKYIGLEQAEKIAKENGYSSWYQFVSDKCLQTNSWLVNPDLPILFPWKLSKESSERALILERNPYYFKVDPEGNQLPYIDRIIFHYVENQQMLLMKAISGEIDMQGRHLTVADYSILAANREKGGYKLILARQAVGSADTLMINQNYTDDPVIGEILRDPRFRQAISLAVNREEIWQLVYQGLGEPRQASFVKGVKYYDPEWEKAFAEYNPERANQLLDEMGLKWNPSRTYRLRPDGKKLEIVIEYTTPSQTREKTMEMVKSYLEKVGISVILKPIDRSLYVTRLEAGQLQIGVWEFDRNIDPVGDPAHILGSQWAPLTWQWYNSGKKTGMPPEEGTDMWKLYEIWDQIVKEVAPEKRDELMKEIINLHKKNIWMVGFVGALPQPIVVKENFKNVPQGLLWDFPLIRSPKNFRPEQFYFE</sequence>
<feature type="domain" description="Solute-binding protein family 5" evidence="1">
    <location>
        <begin position="123"/>
        <end position="533"/>
    </location>
</feature>
<dbReference type="PaxDb" id="243274-THEMA_09025"/>
<dbReference type="GO" id="GO:1904680">
    <property type="term" value="F:peptide transmembrane transporter activity"/>
    <property type="evidence" value="ECO:0000318"/>
    <property type="project" value="GO_Central"/>
</dbReference>
<dbReference type="Gene3D" id="3.40.190.10">
    <property type="entry name" value="Periplasmic binding protein-like II"/>
    <property type="match status" value="1"/>
</dbReference>